<dbReference type="GO" id="GO:0006487">
    <property type="term" value="P:protein N-linked glycosylation"/>
    <property type="evidence" value="ECO:0007669"/>
    <property type="project" value="TreeGrafter"/>
</dbReference>
<proteinExistence type="predicted"/>
<dbReference type="CDD" id="cd05013">
    <property type="entry name" value="SIS_RpiR"/>
    <property type="match status" value="1"/>
</dbReference>
<dbReference type="PANTHER" id="PTHR10937">
    <property type="entry name" value="GLUCOSAMINE--FRUCTOSE-6-PHOSPHATE AMINOTRANSFERASE, ISOMERIZING"/>
    <property type="match status" value="1"/>
</dbReference>
<evidence type="ECO:0000256" key="2">
    <source>
        <dbReference type="ARBA" id="ARBA00012916"/>
    </source>
</evidence>
<dbReference type="PROSITE" id="PS51464">
    <property type="entry name" value="SIS"/>
    <property type="match status" value="1"/>
</dbReference>
<evidence type="ECO:0000259" key="6">
    <source>
        <dbReference type="PROSITE" id="PS51464"/>
    </source>
</evidence>
<reference evidence="7 8" key="1">
    <citation type="submission" date="2019-06" db="EMBL/GenBank/DDBJ databases">
        <authorList>
            <person name="Le Quere A."/>
            <person name="Colella S."/>
        </authorList>
    </citation>
    <scope>NUCLEOTIDE SEQUENCE [LARGE SCALE GENOMIC DNA]</scope>
    <source>
        <strain evidence="7">EmedicaeMD41</strain>
    </source>
</reference>
<dbReference type="GO" id="GO:0097367">
    <property type="term" value="F:carbohydrate derivative binding"/>
    <property type="evidence" value="ECO:0007669"/>
    <property type="project" value="InterPro"/>
</dbReference>
<dbReference type="GO" id="GO:0006002">
    <property type="term" value="P:fructose 6-phosphate metabolic process"/>
    <property type="evidence" value="ECO:0007669"/>
    <property type="project" value="TreeGrafter"/>
</dbReference>
<name>A0A508XC00_9HYPH</name>
<dbReference type="PANTHER" id="PTHR10937:SF0">
    <property type="entry name" value="GLUTAMINE--FRUCTOSE-6-PHOSPHATE TRANSAMINASE (ISOMERIZING)"/>
    <property type="match status" value="1"/>
</dbReference>
<evidence type="ECO:0000256" key="5">
    <source>
        <dbReference type="ARBA" id="ARBA00022962"/>
    </source>
</evidence>
<keyword evidence="4" id="KW-0808">Transferase</keyword>
<gene>
    <name evidence="7" type="ORF">EMEDMD4_910046</name>
</gene>
<evidence type="ECO:0000256" key="3">
    <source>
        <dbReference type="ARBA" id="ARBA00016090"/>
    </source>
</evidence>
<dbReference type="GO" id="GO:0004360">
    <property type="term" value="F:glutamine-fructose-6-phosphate transaminase (isomerizing) activity"/>
    <property type="evidence" value="ECO:0007669"/>
    <property type="project" value="UniProtKB-EC"/>
</dbReference>
<accession>A0A508XC00</accession>
<comment type="catalytic activity">
    <reaction evidence="1">
        <text>D-fructose 6-phosphate + L-glutamine = D-glucosamine 6-phosphate + L-glutamate</text>
        <dbReference type="Rhea" id="RHEA:13237"/>
        <dbReference type="ChEBI" id="CHEBI:29985"/>
        <dbReference type="ChEBI" id="CHEBI:58359"/>
        <dbReference type="ChEBI" id="CHEBI:58725"/>
        <dbReference type="ChEBI" id="CHEBI:61527"/>
        <dbReference type="EC" id="2.6.1.16"/>
    </reaction>
</comment>
<dbReference type="AlphaFoldDB" id="A0A508XC00"/>
<keyword evidence="5" id="KW-0315">Glutamine amidotransferase</keyword>
<evidence type="ECO:0000256" key="4">
    <source>
        <dbReference type="ARBA" id="ARBA00022576"/>
    </source>
</evidence>
<dbReference type="InterPro" id="IPR035472">
    <property type="entry name" value="RpiR-like_SIS"/>
</dbReference>
<dbReference type="EC" id="2.6.1.16" evidence="2"/>
<protein>
    <recommendedName>
        <fullName evidence="3">Glutamine--fructose-6-phosphate aminotransferase [isomerizing]</fullName>
        <ecNumber evidence="2">2.6.1.16</ecNumber>
    </recommendedName>
</protein>
<dbReference type="GO" id="GO:0006047">
    <property type="term" value="P:UDP-N-acetylglucosamine metabolic process"/>
    <property type="evidence" value="ECO:0007669"/>
    <property type="project" value="TreeGrafter"/>
</dbReference>
<dbReference type="Proteomes" id="UP000507954">
    <property type="component" value="Unassembled WGS sequence"/>
</dbReference>
<organism evidence="7 8">
    <name type="scientific">Sinorhizobium medicae</name>
    <dbReference type="NCBI Taxonomy" id="110321"/>
    <lineage>
        <taxon>Bacteria</taxon>
        <taxon>Pseudomonadati</taxon>
        <taxon>Pseudomonadota</taxon>
        <taxon>Alphaproteobacteria</taxon>
        <taxon>Hyphomicrobiales</taxon>
        <taxon>Rhizobiaceae</taxon>
        <taxon>Sinorhizobium/Ensifer group</taxon>
        <taxon>Sinorhizobium</taxon>
    </lineage>
</organism>
<dbReference type="InterPro" id="IPR001347">
    <property type="entry name" value="SIS_dom"/>
</dbReference>
<dbReference type="Gene3D" id="3.40.50.10490">
    <property type="entry name" value="Glucose-6-phosphate isomerase like protein, domain 1"/>
    <property type="match status" value="2"/>
</dbReference>
<evidence type="ECO:0000313" key="8">
    <source>
        <dbReference type="Proteomes" id="UP000507954"/>
    </source>
</evidence>
<evidence type="ECO:0000313" key="7">
    <source>
        <dbReference type="EMBL" id="VTZ65829.1"/>
    </source>
</evidence>
<evidence type="ECO:0000256" key="1">
    <source>
        <dbReference type="ARBA" id="ARBA00001031"/>
    </source>
</evidence>
<dbReference type="Pfam" id="PF01380">
    <property type="entry name" value="SIS"/>
    <property type="match status" value="1"/>
</dbReference>
<dbReference type="GO" id="GO:0005829">
    <property type="term" value="C:cytosol"/>
    <property type="evidence" value="ECO:0007669"/>
    <property type="project" value="TreeGrafter"/>
</dbReference>
<dbReference type="InterPro" id="IPR046348">
    <property type="entry name" value="SIS_dom_sf"/>
</dbReference>
<sequence>MESPMNFLNDFAHIPDTIDAHAKRRLPAEVLDLLKAGGVPARVRLVGMGGSFNAATAAAEQFLKLGFDARAELASHLLHSSAMTVGSDELIVLISYSGTSIETMRVAEALHKGARPRIICITNAKSGSLLALCDAVVPQGLTEETHKPVGPWTATYLSLVKIAFAMAGQEFAAPAGVKEECARLLGTANSIIALRPSLPEYIEFFGRGALAATATQATLIAREIARVPASDWDSSTYRHGPIEAISPSQLSIIFAAREGRQAGLDASFVTAMRGIVDNVLVVGPDGSDMPVRVDDILLPLVSLFLPAILSYAWSEKAGLTAGEFRYTSHSITDEEVLTNDG</sequence>
<feature type="domain" description="SIS" evidence="6">
    <location>
        <begin position="30"/>
        <end position="172"/>
    </location>
</feature>
<dbReference type="SUPFAM" id="SSF53697">
    <property type="entry name" value="SIS domain"/>
    <property type="match status" value="1"/>
</dbReference>
<dbReference type="EMBL" id="CABFNB010000163">
    <property type="protein sequence ID" value="VTZ65829.1"/>
    <property type="molecule type" value="Genomic_DNA"/>
</dbReference>
<keyword evidence="4" id="KW-0032">Aminotransferase</keyword>